<feature type="non-terminal residue" evidence="5">
    <location>
        <position position="92"/>
    </location>
</feature>
<evidence type="ECO:0000256" key="1">
    <source>
        <dbReference type="ARBA" id="ARBA00004370"/>
    </source>
</evidence>
<dbReference type="PROSITE" id="PS00232">
    <property type="entry name" value="CADHERIN_1"/>
    <property type="match status" value="1"/>
</dbReference>
<keyword evidence="3" id="KW-0325">Glycoprotein</keyword>
<dbReference type="EMBL" id="UYRU01047448">
    <property type="protein sequence ID" value="VDN09626.1"/>
    <property type="molecule type" value="Genomic_DNA"/>
</dbReference>
<dbReference type="Proteomes" id="UP000281553">
    <property type="component" value="Unassembled WGS sequence"/>
</dbReference>
<dbReference type="GO" id="GO:0005886">
    <property type="term" value="C:plasma membrane"/>
    <property type="evidence" value="ECO:0007669"/>
    <property type="project" value="InterPro"/>
</dbReference>
<comment type="subcellular location">
    <subcellularLocation>
        <location evidence="1">Membrane</location>
    </subcellularLocation>
</comment>
<reference evidence="5 6" key="1">
    <citation type="submission" date="2018-11" db="EMBL/GenBank/DDBJ databases">
        <authorList>
            <consortium name="Pathogen Informatics"/>
        </authorList>
    </citation>
    <scope>NUCLEOTIDE SEQUENCE [LARGE SCALE GENOMIC DNA]</scope>
</reference>
<name>A0A3P7NVR2_DIBLA</name>
<evidence type="ECO:0000256" key="4">
    <source>
        <dbReference type="SAM" id="MobiDB-lite"/>
    </source>
</evidence>
<evidence type="ECO:0000256" key="3">
    <source>
        <dbReference type="ARBA" id="ARBA00023180"/>
    </source>
</evidence>
<evidence type="ECO:0000256" key="2">
    <source>
        <dbReference type="ARBA" id="ARBA00023136"/>
    </source>
</evidence>
<evidence type="ECO:0000313" key="6">
    <source>
        <dbReference type="Proteomes" id="UP000281553"/>
    </source>
</evidence>
<dbReference type="InterPro" id="IPR020894">
    <property type="entry name" value="Cadherin_CS"/>
</dbReference>
<dbReference type="GO" id="GO:0005509">
    <property type="term" value="F:calcium ion binding"/>
    <property type="evidence" value="ECO:0007669"/>
    <property type="project" value="InterPro"/>
</dbReference>
<dbReference type="AlphaFoldDB" id="A0A3P7NVR2"/>
<dbReference type="PANTHER" id="PTHR24028">
    <property type="entry name" value="CADHERIN-87A"/>
    <property type="match status" value="1"/>
</dbReference>
<protein>
    <recommendedName>
        <fullName evidence="7">Cadherin domain-containing protein</fullName>
    </recommendedName>
</protein>
<feature type="region of interest" description="Disordered" evidence="4">
    <location>
        <begin position="24"/>
        <end position="44"/>
    </location>
</feature>
<accession>A0A3P7NVR2</accession>
<dbReference type="InterPro" id="IPR015919">
    <property type="entry name" value="Cadherin-like_sf"/>
</dbReference>
<dbReference type="SUPFAM" id="SSF49313">
    <property type="entry name" value="Cadherin-like"/>
    <property type="match status" value="1"/>
</dbReference>
<dbReference type="PANTHER" id="PTHR24028:SF328">
    <property type="entry name" value="CADHERIN-3"/>
    <property type="match status" value="1"/>
</dbReference>
<dbReference type="InterPro" id="IPR050174">
    <property type="entry name" value="Protocadherin/Cadherin-CA"/>
</dbReference>
<dbReference type="OrthoDB" id="6252479at2759"/>
<sequence length="92" mass="9600">MAPNSAEILVRIDVVDENDNAPTVTVRTASPNLDGTTGQSAGHMLDSVTSTSGSHLIQVLEDCAVGTLLAQFEAHDADSGDNGRVTFAWSET</sequence>
<proteinExistence type="predicted"/>
<keyword evidence="6" id="KW-1185">Reference proteome</keyword>
<dbReference type="Gene3D" id="2.60.40.60">
    <property type="entry name" value="Cadherins"/>
    <property type="match status" value="1"/>
</dbReference>
<gene>
    <name evidence="5" type="ORF">DILT_LOCUS5457</name>
</gene>
<feature type="compositionally biased region" description="Polar residues" evidence="4">
    <location>
        <begin position="24"/>
        <end position="40"/>
    </location>
</feature>
<evidence type="ECO:0008006" key="7">
    <source>
        <dbReference type="Google" id="ProtNLM"/>
    </source>
</evidence>
<dbReference type="GO" id="GO:0007155">
    <property type="term" value="P:cell adhesion"/>
    <property type="evidence" value="ECO:0007669"/>
    <property type="project" value="InterPro"/>
</dbReference>
<organism evidence="5 6">
    <name type="scientific">Dibothriocephalus latus</name>
    <name type="common">Fish tapeworm</name>
    <name type="synonym">Diphyllobothrium latum</name>
    <dbReference type="NCBI Taxonomy" id="60516"/>
    <lineage>
        <taxon>Eukaryota</taxon>
        <taxon>Metazoa</taxon>
        <taxon>Spiralia</taxon>
        <taxon>Lophotrochozoa</taxon>
        <taxon>Platyhelminthes</taxon>
        <taxon>Cestoda</taxon>
        <taxon>Eucestoda</taxon>
        <taxon>Diphyllobothriidea</taxon>
        <taxon>Diphyllobothriidae</taxon>
        <taxon>Dibothriocephalus</taxon>
    </lineage>
</organism>
<dbReference type="CDD" id="cd11304">
    <property type="entry name" value="Cadherin_repeat"/>
    <property type="match status" value="1"/>
</dbReference>
<keyword evidence="2" id="KW-0472">Membrane</keyword>
<evidence type="ECO:0000313" key="5">
    <source>
        <dbReference type="EMBL" id="VDN09626.1"/>
    </source>
</evidence>